<dbReference type="Pfam" id="PF00041">
    <property type="entry name" value="fn3"/>
    <property type="match status" value="2"/>
</dbReference>
<feature type="domain" description="LTD" evidence="5">
    <location>
        <begin position="28"/>
        <end position="168"/>
    </location>
</feature>
<gene>
    <name evidence="6" type="ORF">ACFFK0_16375</name>
</gene>
<feature type="domain" description="Fibronectin type-III" evidence="3">
    <location>
        <begin position="1765"/>
        <end position="1853"/>
    </location>
</feature>
<dbReference type="Pfam" id="PF00932">
    <property type="entry name" value="LTD"/>
    <property type="match status" value="3"/>
</dbReference>
<dbReference type="PANTHER" id="PTHR43143:SF5">
    <property type="entry name" value="SECRETED PROTEIN"/>
    <property type="match status" value="1"/>
</dbReference>
<feature type="domain" description="SLH" evidence="4">
    <location>
        <begin position="2259"/>
        <end position="2322"/>
    </location>
</feature>
<dbReference type="PANTHER" id="PTHR43143">
    <property type="entry name" value="METALLOPHOSPHOESTERASE, CALCINEURIN SUPERFAMILY"/>
    <property type="match status" value="1"/>
</dbReference>
<dbReference type="Gene3D" id="2.60.40.10">
    <property type="entry name" value="Immunoglobulins"/>
    <property type="match status" value="3"/>
</dbReference>
<dbReference type="InterPro" id="IPR001119">
    <property type="entry name" value="SLH_dom"/>
</dbReference>
<feature type="signal peptide" evidence="2">
    <location>
        <begin position="1"/>
        <end position="30"/>
    </location>
</feature>
<dbReference type="PROSITE" id="PS51841">
    <property type="entry name" value="LTD"/>
    <property type="match status" value="3"/>
</dbReference>
<dbReference type="CDD" id="cd00063">
    <property type="entry name" value="FN3"/>
    <property type="match status" value="2"/>
</dbReference>
<proteinExistence type="predicted"/>
<dbReference type="InterPro" id="IPR004843">
    <property type="entry name" value="Calcineurin-like_PHP"/>
</dbReference>
<dbReference type="PROSITE" id="PS51272">
    <property type="entry name" value="SLH"/>
    <property type="match status" value="3"/>
</dbReference>
<dbReference type="SUPFAM" id="SSF56300">
    <property type="entry name" value="Metallo-dependent phosphatases"/>
    <property type="match status" value="1"/>
</dbReference>
<dbReference type="Gene3D" id="3.60.21.10">
    <property type="match status" value="1"/>
</dbReference>
<feature type="domain" description="LTD" evidence="5">
    <location>
        <begin position="316"/>
        <end position="475"/>
    </location>
</feature>
<feature type="domain" description="SLH" evidence="4">
    <location>
        <begin position="2327"/>
        <end position="2388"/>
    </location>
</feature>
<dbReference type="PROSITE" id="PS50853">
    <property type="entry name" value="FN3"/>
    <property type="match status" value="1"/>
</dbReference>
<dbReference type="EMBL" id="JBHLWN010000067">
    <property type="protein sequence ID" value="MFC0214007.1"/>
    <property type="molecule type" value="Genomic_DNA"/>
</dbReference>
<dbReference type="InterPro" id="IPR029052">
    <property type="entry name" value="Metallo-depent_PP-like"/>
</dbReference>
<keyword evidence="2" id="KW-0732">Signal</keyword>
<evidence type="ECO:0000256" key="2">
    <source>
        <dbReference type="SAM" id="SignalP"/>
    </source>
</evidence>
<dbReference type="RefSeq" id="WP_377471340.1">
    <property type="nucleotide sequence ID" value="NZ_JBHLWN010000067.1"/>
</dbReference>
<reference evidence="6 7" key="1">
    <citation type="submission" date="2024-09" db="EMBL/GenBank/DDBJ databases">
        <authorList>
            <person name="Sun Q."/>
            <person name="Mori K."/>
        </authorList>
    </citation>
    <scope>NUCLEOTIDE SEQUENCE [LARGE SCALE GENOMIC DNA]</scope>
    <source>
        <strain evidence="6 7">CCM 7759</strain>
    </source>
</reference>
<feature type="region of interest" description="Disordered" evidence="1">
    <location>
        <begin position="1947"/>
        <end position="1991"/>
    </location>
</feature>
<accession>A0ABV6DMY4</accession>
<dbReference type="Pfam" id="PF00395">
    <property type="entry name" value="SLH"/>
    <property type="match status" value="3"/>
</dbReference>
<evidence type="ECO:0000313" key="7">
    <source>
        <dbReference type="Proteomes" id="UP001589776"/>
    </source>
</evidence>
<dbReference type="InterPro" id="IPR051918">
    <property type="entry name" value="STPP_CPPED1"/>
</dbReference>
<dbReference type="SUPFAM" id="SSF74853">
    <property type="entry name" value="Lamin A/C globular tail domain"/>
    <property type="match status" value="2"/>
</dbReference>
<dbReference type="InterPro" id="IPR036116">
    <property type="entry name" value="FN3_sf"/>
</dbReference>
<dbReference type="InterPro" id="IPR013783">
    <property type="entry name" value="Ig-like_fold"/>
</dbReference>
<keyword evidence="7" id="KW-1185">Reference proteome</keyword>
<dbReference type="InterPro" id="IPR036415">
    <property type="entry name" value="Lamin_tail_dom_sf"/>
</dbReference>
<evidence type="ECO:0000313" key="6">
    <source>
        <dbReference type="EMBL" id="MFC0214007.1"/>
    </source>
</evidence>
<dbReference type="InterPro" id="IPR003961">
    <property type="entry name" value="FN3_dom"/>
</dbReference>
<feature type="chain" id="PRO_5047341433" evidence="2">
    <location>
        <begin position="31"/>
        <end position="2388"/>
    </location>
</feature>
<dbReference type="SUPFAM" id="SSF49265">
    <property type="entry name" value="Fibronectin type III"/>
    <property type="match status" value="1"/>
</dbReference>
<evidence type="ECO:0000259" key="5">
    <source>
        <dbReference type="PROSITE" id="PS51841"/>
    </source>
</evidence>
<name>A0ABV6DMY4_9BACL</name>
<evidence type="ECO:0000259" key="4">
    <source>
        <dbReference type="PROSITE" id="PS51272"/>
    </source>
</evidence>
<dbReference type="SMART" id="SM00060">
    <property type="entry name" value="FN3"/>
    <property type="match status" value="2"/>
</dbReference>
<sequence length="2388" mass="258282">MRSRTSNKWISIVTLWCMLFSAIVPIGTTAAADAGQSAPELFVTEIHPDVVGTDSFEFFEVYNNSNQTLRLNDYTFLYRYPNPATTPDVPFTFADNTMLAPQQVMVFWYNNASPKNDLAAFNAKYGVSLTASQVTDVAGFNGFSNTAARAVVIKSKAGVEIAKSGYAATEIAEGLGVHFKLPASGVDMAKHAIKSAPTPGSLDLAQIPAERVILPDPPANEPPVIAHTPVTEASAGTDLTISASITDAEDSVSASVYYKKTSQSSFTALPMSSVTGSTYSALIAKEVLTEPELQYYIQAKDAAHTVTTDTYTVAVNGATFDFTKVPAMLITELVPDTTNVGSGDGYEFVEIYNNTTKPIALSDYRLLYRYTNSDTPDGVWELPSQAVLEPMKPLVFWIMNGSNADSTAASFNSIYGTSLVENVNLFRIDGGGGMANGGKRKIVIASKAGKEIAEAYYDNDNQTVANKGIFYRYPTDGSNQMAMQAGAGTIAATPGTVEPDLLPAQPAKPLNKLPVIEHTPVTKGSIDNDLVVTARITDPDNGPVAAAVYYKVPSASSFQPVVMTAGPDNTYSGTIAKSALTETELQYYVQAQDDQDTVKTAEYIVQISTGAVDFSKLPPLLITELVPDSTNVGSADGYEFIEIYNNTTETINLKDYKIQYRYTSSGPDADVVWPTDREDMLIPSRQTAVFWIINAQNTAKTVADFNALYGTSLVENENIFKMYSGGMANGGDRGIVIATNTRKELSAAYYDTDAETVANKGIFYKYAPTGDTKMIKYSAGLLAATPGRVEPQQVPIVPVTLPADSIEPTFNNLTDVTAIDQSQNLEIIGEALDANGVKSVALYYKTNLQSEYTKRYLAESFADTYYHYKVYAPELIGRAHVDYYFVISDGRNELTTETYRINVTGGPDRSELRLNVADGEILSGTRILKGTSEHAPVSELQLSIDGSQTTDGVYAAVEKDAYFAFDVTGVNYYFKNGVTMGEEILQIFDDTINDYITLTVPIQVDRLKSGSNVISIRAGTKASPFDNREEENKDDFDIRNVRLVLSDGTELYDARYTDREAVIRMGDSAGKNPFIDFNFMIPEEKLASKAYAWDTRSAADGEHTVSVSHAVHGTKTARIQVDNTAPAVVPSIEEGKLYRGAFTIAADVSDALAGVEKVEAWLDEDPITLPYATASSKLAPGSHTLRISAVDKVGNAASKVVPFQVPDENPLKPELVAPLAGQTGVSTSAVLTVKVADPTGDNLNVSFYQGFTHDAASAGSSFSGYRNAVDVEPPRMKVPAGETAFAAEDYDKVRAADGKYLIDDAVTQFPYHRFQVKLDETVKATDAVELSWKGNSLEGRKVSMYVWSPSLQQWKPVDSHVAGTEDFELSAWIQAGDYAEGRMLQVMVQDELPVTEDNYDFSFVWMSDTQYYSESYPHIYEKIVNWIAENKEAKKIKYVAHTGDIVDEADKPIQWERADADMKVLENAGIPYGVLAGNHDVAGKAGAYDQYWKYFGEDRFKNQPTWGGSIDNNRGHYDLVSSDGNDFIFIYMGWGIRDSDIEWMNKVLSEHPDRKAVLNFHEFLLVSGNRAPIADKIFEEVVKPNKNVFAVLSGHYHDAELLVDEMDDNGDGVNDRKVYQMLADYQGGPEGGQGYIRLLQFDIANNKMHVKTYSPYLDDYNFYDPAESPGKDEFSLDVDLKPKTKRVATDYMGVNVYTDQRIGVQEHVAAGQQASVSWNGLGTRSTYGWYTVAEDVYTGRSMSSIWQFTTGDGGTLPDVAAPVWTDGSLTASEVGTSSLRLNWTGATDNVGVTKYNVLQNGVVIATVTGTTYEVSGLSPNTMFAFKVVAGDAAGNWSANGPELTVITAVVVESDVAAPVWTDGSLTALEVETSSLRLNWTGATDNVGVTKYNVLQNGVVIATVTGTTYEVIGLSPNTMYAFKVEAGDAAGNWSANGPELKIYTNQEYSEGDPQPESDQPQTPPTTGNKPAPNPKPNGNGTPVKANETKEALPDGSIVTKLEVSAEALTEALAAAGRNGHILVIQSNTADASKVLAALPAAALVNAVQKAPDTIVSIRSGGVSYNLPLNALDIHSLAGSLGAEAHDMQIIVQMEKVQGSEARTIGDKAKQSGLTLLGTPVEFSVSVEAGGKSQEVKEFGSIYVSRTIEVGQSVDPARTTAVLYDPATGEMFFVPATFQVVDGKTIVTMMRNGNSIYTVAQTEKTFADVSQHWAKSDIELMASKLILKGVSGQSFAPDQGITRAEFAAMVTRALGLTENAGAARFQDVNGSDWFAGSVGAAANAGLVQGFEDGSFRPDTRITREQMAVMISRALAFAGKAESGADLKLLEAFKDRSAISSWAQSAVAQAVQASIIEGMEGGQFVPSEQATRAQTAVMLKRMLKVAQFINE</sequence>
<evidence type="ECO:0000256" key="1">
    <source>
        <dbReference type="SAM" id="MobiDB-lite"/>
    </source>
</evidence>
<comment type="caution">
    <text evidence="6">The sequence shown here is derived from an EMBL/GenBank/DDBJ whole genome shotgun (WGS) entry which is preliminary data.</text>
</comment>
<evidence type="ECO:0000259" key="3">
    <source>
        <dbReference type="PROSITE" id="PS50853"/>
    </source>
</evidence>
<feature type="domain" description="SLH" evidence="4">
    <location>
        <begin position="2199"/>
        <end position="2258"/>
    </location>
</feature>
<dbReference type="InterPro" id="IPR001322">
    <property type="entry name" value="Lamin_tail_dom"/>
</dbReference>
<dbReference type="Pfam" id="PF00149">
    <property type="entry name" value="Metallophos"/>
    <property type="match status" value="1"/>
</dbReference>
<protein>
    <submittedName>
        <fullName evidence="6">S-layer homology domain-containing protein</fullName>
    </submittedName>
</protein>
<feature type="compositionally biased region" description="Low complexity" evidence="1">
    <location>
        <begin position="1963"/>
        <end position="1981"/>
    </location>
</feature>
<organism evidence="6 7">
    <name type="scientific">Paenibacillus chartarius</name>
    <dbReference type="NCBI Taxonomy" id="747481"/>
    <lineage>
        <taxon>Bacteria</taxon>
        <taxon>Bacillati</taxon>
        <taxon>Bacillota</taxon>
        <taxon>Bacilli</taxon>
        <taxon>Bacillales</taxon>
        <taxon>Paenibacillaceae</taxon>
        <taxon>Paenibacillus</taxon>
    </lineage>
</organism>
<feature type="domain" description="LTD" evidence="5">
    <location>
        <begin position="608"/>
        <end position="744"/>
    </location>
</feature>
<dbReference type="Proteomes" id="UP001589776">
    <property type="component" value="Unassembled WGS sequence"/>
</dbReference>